<evidence type="ECO:0000256" key="9">
    <source>
        <dbReference type="ARBA" id="ARBA00072883"/>
    </source>
</evidence>
<dbReference type="InterPro" id="IPR035911">
    <property type="entry name" value="MurE/MurF_N"/>
</dbReference>
<dbReference type="PANTHER" id="PTHR23135">
    <property type="entry name" value="MUR LIGASE FAMILY MEMBER"/>
    <property type="match status" value="1"/>
</dbReference>
<dbReference type="NCBIfam" id="TIGR01085">
    <property type="entry name" value="murE"/>
    <property type="match status" value="1"/>
</dbReference>
<evidence type="ECO:0000256" key="4">
    <source>
        <dbReference type="ARBA" id="ARBA00022984"/>
    </source>
</evidence>
<evidence type="ECO:0000256" key="14">
    <source>
        <dbReference type="RuleBase" id="RU004135"/>
    </source>
</evidence>
<feature type="binding site" evidence="13">
    <location>
        <position position="393"/>
    </location>
    <ligand>
        <name>meso-2,6-diaminopimelate</name>
        <dbReference type="ChEBI" id="CHEBI:57791"/>
    </ligand>
</feature>
<dbReference type="GO" id="GO:0008360">
    <property type="term" value="P:regulation of cell shape"/>
    <property type="evidence" value="ECO:0007669"/>
    <property type="project" value="UniProtKB-KW"/>
</dbReference>
<feature type="domain" description="Mur ligase N-terminal catalytic" evidence="15">
    <location>
        <begin position="27"/>
        <end position="100"/>
    </location>
</feature>
<keyword evidence="4 13" id="KW-0573">Peptidoglycan synthesis</keyword>
<dbReference type="HAMAP" id="MF_00208">
    <property type="entry name" value="MurE"/>
    <property type="match status" value="1"/>
</dbReference>
<evidence type="ECO:0000256" key="1">
    <source>
        <dbReference type="ARBA" id="ARBA00005898"/>
    </source>
</evidence>
<dbReference type="NCBIfam" id="NF001124">
    <property type="entry name" value="PRK00139.1-2"/>
    <property type="match status" value="1"/>
</dbReference>
<keyword evidence="13" id="KW-0547">Nucleotide-binding</keyword>
<feature type="binding site" evidence="13">
    <location>
        <position position="192"/>
    </location>
    <ligand>
        <name>UDP-N-acetyl-alpha-D-muramoyl-L-alanyl-D-glutamate</name>
        <dbReference type="ChEBI" id="CHEBI:83900"/>
    </ligand>
</feature>
<feature type="binding site" evidence="13">
    <location>
        <position position="184"/>
    </location>
    <ligand>
        <name>UDP-N-acetyl-alpha-D-muramoyl-L-alanyl-D-glutamate</name>
        <dbReference type="ChEBI" id="CHEBI:83900"/>
    </ligand>
</feature>
<dbReference type="GO" id="GO:0051301">
    <property type="term" value="P:cell division"/>
    <property type="evidence" value="ECO:0007669"/>
    <property type="project" value="UniProtKB-KW"/>
</dbReference>
<keyword evidence="13" id="KW-0963">Cytoplasm</keyword>
<evidence type="ECO:0000259" key="15">
    <source>
        <dbReference type="Pfam" id="PF01225"/>
    </source>
</evidence>
<dbReference type="Proteomes" id="UP000253769">
    <property type="component" value="Unassembled WGS sequence"/>
</dbReference>
<dbReference type="EMBL" id="QQOH01000002">
    <property type="protein sequence ID" value="RDE22787.1"/>
    <property type="molecule type" value="Genomic_DNA"/>
</dbReference>
<dbReference type="SUPFAM" id="SSF53244">
    <property type="entry name" value="MurD-like peptide ligases, peptide-binding domain"/>
    <property type="match status" value="1"/>
</dbReference>
<name>A0A369WM83_9GAMM</name>
<dbReference type="GO" id="GO:0009252">
    <property type="term" value="P:peptidoglycan biosynthetic process"/>
    <property type="evidence" value="ECO:0007669"/>
    <property type="project" value="UniProtKB-UniRule"/>
</dbReference>
<dbReference type="AlphaFoldDB" id="A0A369WM83"/>
<proteinExistence type="inferred from homology"/>
<dbReference type="SUPFAM" id="SSF63418">
    <property type="entry name" value="MurE/MurF N-terminal domain"/>
    <property type="match status" value="1"/>
</dbReference>
<evidence type="ECO:0000256" key="13">
    <source>
        <dbReference type="HAMAP-Rule" id="MF_00208"/>
    </source>
</evidence>
<evidence type="ECO:0000256" key="7">
    <source>
        <dbReference type="ARBA" id="ARBA00050251"/>
    </source>
</evidence>
<comment type="caution">
    <text evidence="18">The sequence shown here is derived from an EMBL/GenBank/DDBJ whole genome shotgun (WGS) entry which is preliminary data.</text>
</comment>
<comment type="similarity">
    <text evidence="1 13">Belongs to the MurCDEF family. MurE subfamily.</text>
</comment>
<accession>A0A369WM83</accession>
<evidence type="ECO:0000256" key="12">
    <source>
        <dbReference type="ARBA" id="ARBA00081560"/>
    </source>
</evidence>
<dbReference type="Gene3D" id="3.40.1190.10">
    <property type="entry name" value="Mur-like, catalytic domain"/>
    <property type="match status" value="1"/>
</dbReference>
<dbReference type="GO" id="GO:0008765">
    <property type="term" value="F:UDP-N-acetylmuramoylalanyl-D-glutamate-2,6-diaminopimelate ligase activity"/>
    <property type="evidence" value="ECO:0007669"/>
    <property type="project" value="UniProtKB-UniRule"/>
</dbReference>
<dbReference type="Pfam" id="PF01225">
    <property type="entry name" value="Mur_ligase"/>
    <property type="match status" value="1"/>
</dbReference>
<dbReference type="Pfam" id="PF08245">
    <property type="entry name" value="Mur_ligase_M"/>
    <property type="match status" value="1"/>
</dbReference>
<comment type="caution">
    <text evidence="13">Lacks conserved residue(s) required for the propagation of feature annotation.</text>
</comment>
<keyword evidence="19" id="KW-1185">Reference proteome</keyword>
<comment type="cofactor">
    <cofactor evidence="13">
        <name>Mg(2+)</name>
        <dbReference type="ChEBI" id="CHEBI:18420"/>
    </cofactor>
</comment>
<evidence type="ECO:0000256" key="2">
    <source>
        <dbReference type="ARBA" id="ARBA00022618"/>
    </source>
</evidence>
<dbReference type="Pfam" id="PF02875">
    <property type="entry name" value="Mur_ligase_C"/>
    <property type="match status" value="1"/>
</dbReference>
<keyword evidence="6 13" id="KW-0961">Cell wall biogenesis/degradation</keyword>
<evidence type="ECO:0000259" key="17">
    <source>
        <dbReference type="Pfam" id="PF08245"/>
    </source>
</evidence>
<sequence length="500" mass="53390">MNSSCSLTLQQLLPDLVLPPEVAEQPITGIENDSRRIQGGDLFLACRGLSVDGNRFAEAAVAAGAVAVLTEDDEALTALSVPVIRVDSLTAKQGELAARFFGNPSRKLHMIGITGTNGKTSCSHFVAAALERFGQRAAVIGTTGNGFLGSLEPATHTTPDAVQLQRLLADLVQQQAGAVAMEVSSHALEQGRVSGVAFEQAVFTNLSRDHLDYHGSMEAYGEAKARLLLEYPIRHAVINSDDPFGRALIERIPSEVDVLAYGEQPLGSALQARALPLQVLNCQLHRGGIRAQIDSPWGEAVIDSPLLGRFNLDNLLAALGVLLGAGIEIQTAVAALNQLDGVEGRMQAFDQPDQPLVVVDYAHTPDALDKALSSLREHAQGRLWCVFGCGGDRDRGKRPQMAAAAEKQADHLMVTSDNPRSEAPQAIIDEVMGGIQKPGSVRTEVDRPTAIARAIEEAAPEDVILVAGKGHEDYQEINGVRHRYSDIETVKQILGMADAL</sequence>
<dbReference type="InterPro" id="IPR036565">
    <property type="entry name" value="Mur-like_cat_sf"/>
</dbReference>
<dbReference type="PANTHER" id="PTHR23135:SF4">
    <property type="entry name" value="UDP-N-ACETYLMURAMOYL-L-ALANYL-D-GLUTAMATE--2,6-DIAMINOPIMELATE LIGASE MURE HOMOLOG, CHLOROPLASTIC"/>
    <property type="match status" value="1"/>
</dbReference>
<dbReference type="Gene3D" id="3.90.190.20">
    <property type="entry name" value="Mur ligase, C-terminal domain"/>
    <property type="match status" value="1"/>
</dbReference>
<feature type="binding site" evidence="13">
    <location>
        <position position="34"/>
    </location>
    <ligand>
        <name>UDP-N-acetyl-alpha-D-muramoyl-L-alanyl-D-glutamate</name>
        <dbReference type="ChEBI" id="CHEBI:83900"/>
    </ligand>
</feature>
<dbReference type="OrthoDB" id="9800958at2"/>
<dbReference type="GO" id="GO:0071555">
    <property type="term" value="P:cell wall organization"/>
    <property type="evidence" value="ECO:0007669"/>
    <property type="project" value="UniProtKB-KW"/>
</dbReference>
<dbReference type="InterPro" id="IPR004101">
    <property type="entry name" value="Mur_ligase_C"/>
</dbReference>
<comment type="function">
    <text evidence="13">Catalyzes the addition of meso-diaminopimelic acid to the nucleotide precursor UDP-N-acetylmuramoyl-L-alanyl-D-glutamate (UMAG) in the biosynthesis of bacterial cell-wall peptidoglycan.</text>
</comment>
<evidence type="ECO:0000313" key="18">
    <source>
        <dbReference type="EMBL" id="RDE22787.1"/>
    </source>
</evidence>
<dbReference type="NCBIfam" id="NF001126">
    <property type="entry name" value="PRK00139.1-4"/>
    <property type="match status" value="1"/>
</dbReference>
<dbReference type="FunFam" id="3.90.190.20:FF:000006">
    <property type="entry name" value="UDP-N-acetylmuramoyl-L-alanyl-D-glutamate--2,6-diaminopimelate ligase"/>
    <property type="match status" value="1"/>
</dbReference>
<dbReference type="InterPro" id="IPR036615">
    <property type="entry name" value="Mur_ligase_C_dom_sf"/>
</dbReference>
<feature type="binding site" evidence="13">
    <location>
        <position position="190"/>
    </location>
    <ligand>
        <name>UDP-N-acetyl-alpha-D-muramoyl-L-alanyl-D-glutamate</name>
        <dbReference type="ChEBI" id="CHEBI:83900"/>
    </ligand>
</feature>
<feature type="domain" description="Mur ligase C-terminal" evidence="16">
    <location>
        <begin position="344"/>
        <end position="470"/>
    </location>
</feature>
<feature type="binding site" evidence="13">
    <location>
        <position position="472"/>
    </location>
    <ligand>
        <name>meso-2,6-diaminopimelate</name>
        <dbReference type="ChEBI" id="CHEBI:57791"/>
    </ligand>
</feature>
<keyword evidence="13" id="KW-0067">ATP-binding</keyword>
<dbReference type="Gene3D" id="3.40.1390.10">
    <property type="entry name" value="MurE/MurF, N-terminal domain"/>
    <property type="match status" value="1"/>
</dbReference>
<protein>
    <recommendedName>
        <fullName evidence="9 13">UDP-N-acetylmuramoyl-L-alanyl-D-glutamate--2,6-diaminopimelate ligase</fullName>
        <ecNumber evidence="8 13">6.3.2.13</ecNumber>
    </recommendedName>
    <alternativeName>
        <fullName evidence="10 13">Meso-A2pm-adding enzyme</fullName>
    </alternativeName>
    <alternativeName>
        <fullName evidence="11 13">Meso-diaminopimelate-adding enzyme</fullName>
    </alternativeName>
    <alternativeName>
        <fullName evidence="12 13">UDP-MurNAc-L-Ala-D-Glu:meso-diaminopimelate ligase</fullName>
    </alternativeName>
    <alternativeName>
        <fullName evidence="13">UDP-MurNAc-tripeptide synthetase</fullName>
    </alternativeName>
    <alternativeName>
        <fullName evidence="13">UDP-N-acetylmuramyl-tripeptide synthetase</fullName>
    </alternativeName>
</protein>
<dbReference type="RefSeq" id="WP_114695420.1">
    <property type="nucleotide sequence ID" value="NZ_QQOH01000002.1"/>
</dbReference>
<dbReference type="EC" id="6.3.2.13" evidence="8 13"/>
<feature type="binding site" evidence="13">
    <location>
        <begin position="157"/>
        <end position="158"/>
    </location>
    <ligand>
        <name>UDP-N-acetyl-alpha-D-muramoyl-L-alanyl-D-glutamate</name>
        <dbReference type="ChEBI" id="CHEBI:83900"/>
    </ligand>
</feature>
<feature type="binding site" evidence="13">
    <location>
        <begin position="417"/>
        <end position="420"/>
    </location>
    <ligand>
        <name>meso-2,6-diaminopimelate</name>
        <dbReference type="ChEBI" id="CHEBI:57791"/>
    </ligand>
</feature>
<keyword evidence="3 13" id="KW-0133">Cell shape</keyword>
<gene>
    <name evidence="13" type="primary">murE</name>
    <name evidence="18" type="ORF">DV711_09450</name>
</gene>
<dbReference type="GO" id="GO:0000287">
    <property type="term" value="F:magnesium ion binding"/>
    <property type="evidence" value="ECO:0007669"/>
    <property type="project" value="UniProtKB-UniRule"/>
</dbReference>
<dbReference type="InterPro" id="IPR000713">
    <property type="entry name" value="Mur_ligase_N"/>
</dbReference>
<keyword evidence="5 13" id="KW-0131">Cell cycle</keyword>
<evidence type="ECO:0000256" key="8">
    <source>
        <dbReference type="ARBA" id="ARBA00066633"/>
    </source>
</evidence>
<dbReference type="UniPathway" id="UPA00219"/>
<evidence type="ECO:0000256" key="3">
    <source>
        <dbReference type="ARBA" id="ARBA00022960"/>
    </source>
</evidence>
<comment type="PTM">
    <text evidence="13">Carboxylation is probably crucial for Mg(2+) binding and, consequently, for the gamma-phosphate positioning of ATP.</text>
</comment>
<reference evidence="18 19" key="1">
    <citation type="submission" date="2018-07" db="EMBL/GenBank/DDBJ databases">
        <title>Motiliproteus coralliicola sp. nov., a bacterium isolated from Coral.</title>
        <authorList>
            <person name="Wang G."/>
        </authorList>
    </citation>
    <scope>NUCLEOTIDE SEQUENCE [LARGE SCALE GENOMIC DNA]</scope>
    <source>
        <strain evidence="18 19">C34</strain>
    </source>
</reference>
<feature type="modified residue" description="N6-carboxylysine" evidence="13">
    <location>
        <position position="224"/>
    </location>
</feature>
<evidence type="ECO:0000256" key="10">
    <source>
        <dbReference type="ARBA" id="ARBA00075482"/>
    </source>
</evidence>
<comment type="subcellular location">
    <subcellularLocation>
        <location evidence="13 14">Cytoplasm</location>
    </subcellularLocation>
</comment>
<evidence type="ECO:0000256" key="6">
    <source>
        <dbReference type="ARBA" id="ARBA00023316"/>
    </source>
</evidence>
<evidence type="ECO:0000256" key="5">
    <source>
        <dbReference type="ARBA" id="ARBA00023306"/>
    </source>
</evidence>
<dbReference type="GO" id="GO:0005524">
    <property type="term" value="F:ATP binding"/>
    <property type="evidence" value="ECO:0007669"/>
    <property type="project" value="UniProtKB-UniRule"/>
</dbReference>
<dbReference type="GO" id="GO:0005737">
    <property type="term" value="C:cytoplasm"/>
    <property type="evidence" value="ECO:0007669"/>
    <property type="project" value="UniProtKB-SubCell"/>
</dbReference>
<feature type="binding site" evidence="13">
    <location>
        <position position="468"/>
    </location>
    <ligand>
        <name>meso-2,6-diaminopimelate</name>
        <dbReference type="ChEBI" id="CHEBI:57791"/>
    </ligand>
</feature>
<comment type="pathway">
    <text evidence="13 14">Cell wall biogenesis; peptidoglycan biosynthesis.</text>
</comment>
<keyword evidence="13 18" id="KW-0436">Ligase</keyword>
<feature type="short sequence motif" description="Meso-diaminopimelate recognition motif" evidence="13">
    <location>
        <begin position="417"/>
        <end position="420"/>
    </location>
</feature>
<keyword evidence="2 13" id="KW-0132">Cell division</keyword>
<comment type="catalytic activity">
    <reaction evidence="7 13">
        <text>UDP-N-acetyl-alpha-D-muramoyl-L-alanyl-D-glutamate + meso-2,6-diaminopimelate + ATP = UDP-N-acetyl-alpha-D-muramoyl-L-alanyl-gamma-D-glutamyl-meso-2,6-diaminopimelate + ADP + phosphate + H(+)</text>
        <dbReference type="Rhea" id="RHEA:23676"/>
        <dbReference type="ChEBI" id="CHEBI:15378"/>
        <dbReference type="ChEBI" id="CHEBI:30616"/>
        <dbReference type="ChEBI" id="CHEBI:43474"/>
        <dbReference type="ChEBI" id="CHEBI:57791"/>
        <dbReference type="ChEBI" id="CHEBI:83900"/>
        <dbReference type="ChEBI" id="CHEBI:83905"/>
        <dbReference type="ChEBI" id="CHEBI:456216"/>
        <dbReference type="EC" id="6.3.2.13"/>
    </reaction>
</comment>
<organism evidence="18 19">
    <name type="scientific">Motiliproteus coralliicola</name>
    <dbReference type="NCBI Taxonomy" id="2283196"/>
    <lineage>
        <taxon>Bacteria</taxon>
        <taxon>Pseudomonadati</taxon>
        <taxon>Pseudomonadota</taxon>
        <taxon>Gammaproteobacteria</taxon>
        <taxon>Oceanospirillales</taxon>
        <taxon>Oceanospirillaceae</taxon>
        <taxon>Motiliproteus</taxon>
    </lineage>
</organism>
<evidence type="ECO:0000259" key="16">
    <source>
        <dbReference type="Pfam" id="PF02875"/>
    </source>
</evidence>
<keyword evidence="13" id="KW-0460">Magnesium</keyword>
<feature type="domain" description="Mur ligase central" evidence="17">
    <location>
        <begin position="113"/>
        <end position="321"/>
    </location>
</feature>
<evidence type="ECO:0000313" key="19">
    <source>
        <dbReference type="Proteomes" id="UP000253769"/>
    </source>
</evidence>
<dbReference type="InterPro" id="IPR013221">
    <property type="entry name" value="Mur_ligase_cen"/>
</dbReference>
<dbReference type="SUPFAM" id="SSF53623">
    <property type="entry name" value="MurD-like peptide ligases, catalytic domain"/>
    <property type="match status" value="1"/>
</dbReference>
<dbReference type="InterPro" id="IPR005761">
    <property type="entry name" value="UDP-N-AcMur-Glu-dNH2Pim_ligase"/>
</dbReference>
<feature type="binding site" evidence="13">
    <location>
        <begin position="115"/>
        <end position="121"/>
    </location>
    <ligand>
        <name>ATP</name>
        <dbReference type="ChEBI" id="CHEBI:30616"/>
    </ligand>
</feature>
<evidence type="ECO:0000256" key="11">
    <source>
        <dbReference type="ARBA" id="ARBA00076158"/>
    </source>
</evidence>